<dbReference type="Gene3D" id="3.60.40.10">
    <property type="entry name" value="PPM-type phosphatase domain"/>
    <property type="match status" value="1"/>
</dbReference>
<dbReference type="EMBL" id="BLLK01000069">
    <property type="protein sequence ID" value="GFH60286.1"/>
    <property type="molecule type" value="Genomic_DNA"/>
</dbReference>
<dbReference type="SMART" id="SM00332">
    <property type="entry name" value="PP2Cc"/>
    <property type="match status" value="1"/>
</dbReference>
<comment type="caution">
    <text evidence="8">The sequence shown here is derived from an EMBL/GenBank/DDBJ whole genome shotgun (WGS) entry which is preliminary data.</text>
</comment>
<evidence type="ECO:0000256" key="4">
    <source>
        <dbReference type="ARBA" id="ARBA00022912"/>
    </source>
</evidence>
<dbReference type="AlphaFoldDB" id="A0AAD3HEE5"/>
<keyword evidence="2" id="KW-0479">Metal-binding</keyword>
<evidence type="ECO:0000256" key="6">
    <source>
        <dbReference type="SAM" id="MobiDB-lite"/>
    </source>
</evidence>
<dbReference type="InterPro" id="IPR001932">
    <property type="entry name" value="PPM-type_phosphatase-like_dom"/>
</dbReference>
<keyword evidence="9" id="KW-1185">Reference proteome</keyword>
<evidence type="ECO:0000313" key="8">
    <source>
        <dbReference type="EMBL" id="GFH60286.1"/>
    </source>
</evidence>
<dbReference type="PANTHER" id="PTHR47992">
    <property type="entry name" value="PROTEIN PHOSPHATASE"/>
    <property type="match status" value="1"/>
</dbReference>
<dbReference type="InterPro" id="IPR036457">
    <property type="entry name" value="PPM-type-like_dom_sf"/>
</dbReference>
<protein>
    <recommendedName>
        <fullName evidence="7">PPM-type phosphatase domain-containing protein</fullName>
    </recommendedName>
</protein>
<evidence type="ECO:0000256" key="1">
    <source>
        <dbReference type="ARBA" id="ARBA00004170"/>
    </source>
</evidence>
<evidence type="ECO:0000313" key="9">
    <source>
        <dbReference type="Proteomes" id="UP001054902"/>
    </source>
</evidence>
<organism evidence="8 9">
    <name type="scientific">Chaetoceros tenuissimus</name>
    <dbReference type="NCBI Taxonomy" id="426638"/>
    <lineage>
        <taxon>Eukaryota</taxon>
        <taxon>Sar</taxon>
        <taxon>Stramenopiles</taxon>
        <taxon>Ochrophyta</taxon>
        <taxon>Bacillariophyta</taxon>
        <taxon>Coscinodiscophyceae</taxon>
        <taxon>Chaetocerotophycidae</taxon>
        <taxon>Chaetocerotales</taxon>
        <taxon>Chaetocerotaceae</taxon>
        <taxon>Chaetoceros</taxon>
    </lineage>
</organism>
<feature type="domain" description="PPM-type phosphatase" evidence="7">
    <location>
        <begin position="130"/>
        <end position="460"/>
    </location>
</feature>
<comment type="similarity">
    <text evidence="5">Belongs to the PP2C family.</text>
</comment>
<accession>A0AAD3HEE5</accession>
<dbReference type="Proteomes" id="UP001054902">
    <property type="component" value="Unassembled WGS sequence"/>
</dbReference>
<dbReference type="SUPFAM" id="SSF81606">
    <property type="entry name" value="PP2C-like"/>
    <property type="match status" value="1"/>
</dbReference>
<feature type="compositionally biased region" description="Basic and acidic residues" evidence="6">
    <location>
        <begin position="81"/>
        <end position="93"/>
    </location>
</feature>
<reference evidence="8 9" key="1">
    <citation type="journal article" date="2021" name="Sci. Rep.">
        <title>The genome of the diatom Chaetoceros tenuissimus carries an ancient integrated fragment of an extant virus.</title>
        <authorList>
            <person name="Hongo Y."/>
            <person name="Kimura K."/>
            <person name="Takaki Y."/>
            <person name="Yoshida Y."/>
            <person name="Baba S."/>
            <person name="Kobayashi G."/>
            <person name="Nagasaki K."/>
            <person name="Hano T."/>
            <person name="Tomaru Y."/>
        </authorList>
    </citation>
    <scope>NUCLEOTIDE SEQUENCE [LARGE SCALE GENOMIC DNA]</scope>
    <source>
        <strain evidence="8 9">NIES-3715</strain>
    </source>
</reference>
<dbReference type="GO" id="GO:0046872">
    <property type="term" value="F:metal ion binding"/>
    <property type="evidence" value="ECO:0007669"/>
    <property type="project" value="UniProtKB-KW"/>
</dbReference>
<keyword evidence="3 5" id="KW-0378">Hydrolase</keyword>
<keyword evidence="4 5" id="KW-0904">Protein phosphatase</keyword>
<name>A0AAD3HEE5_9STRA</name>
<dbReference type="CDD" id="cd00143">
    <property type="entry name" value="PP2Cc"/>
    <property type="match status" value="1"/>
</dbReference>
<evidence type="ECO:0000256" key="3">
    <source>
        <dbReference type="ARBA" id="ARBA00022801"/>
    </source>
</evidence>
<feature type="compositionally biased region" description="Basic and acidic residues" evidence="6">
    <location>
        <begin position="40"/>
        <end position="69"/>
    </location>
</feature>
<dbReference type="InterPro" id="IPR000222">
    <property type="entry name" value="PP2C_BS"/>
</dbReference>
<dbReference type="PROSITE" id="PS01032">
    <property type="entry name" value="PPM_1"/>
    <property type="match status" value="1"/>
</dbReference>
<dbReference type="GO" id="GO:0016020">
    <property type="term" value="C:membrane"/>
    <property type="evidence" value="ECO:0007669"/>
    <property type="project" value="UniProtKB-SubCell"/>
</dbReference>
<proteinExistence type="inferred from homology"/>
<dbReference type="InterPro" id="IPR015655">
    <property type="entry name" value="PP2C"/>
</dbReference>
<dbReference type="GO" id="GO:0004722">
    <property type="term" value="F:protein serine/threonine phosphatase activity"/>
    <property type="evidence" value="ECO:0007669"/>
    <property type="project" value="InterPro"/>
</dbReference>
<evidence type="ECO:0000256" key="2">
    <source>
        <dbReference type="ARBA" id="ARBA00022723"/>
    </source>
</evidence>
<evidence type="ECO:0000259" key="7">
    <source>
        <dbReference type="PROSITE" id="PS51746"/>
    </source>
</evidence>
<evidence type="ECO:0000256" key="5">
    <source>
        <dbReference type="RuleBase" id="RU003465"/>
    </source>
</evidence>
<comment type="subcellular location">
    <subcellularLocation>
        <location evidence="1">Membrane</location>
        <topology evidence="1">Peripheral membrane protein</topology>
    </subcellularLocation>
</comment>
<gene>
    <name evidence="8" type="ORF">CTEN210_16762</name>
</gene>
<dbReference type="Pfam" id="PF00481">
    <property type="entry name" value="PP2C"/>
    <property type="match status" value="1"/>
</dbReference>
<feature type="region of interest" description="Disordered" evidence="6">
    <location>
        <begin position="1"/>
        <end position="95"/>
    </location>
</feature>
<sequence>MGNTNSVKAPSEEAKGDTQSAKAFAIGRTERLIRHREHSRSRIEEDDKAPLSSRTERQSRTLSKEEKIERRRQKKLMQQSIKDRQSDKAKEASPDLDVTGRLMASEVTNRRETCTEVKTTTIKGGKITIEYAHSTQRGYYPDDPHKPNQDSLSVTHNLSAVADDSLFAIFDGHGPVGEHFATYAQKNLSSLMAKYIQQERVKAHKLRNSKLPKDEQLPFNPKLFPMISAKSYQEASKNAHIELNGLMIDTQPLVNLSGTTAISAGFHDGQMIVSNVGDSRAILGYYDSEEKKTIAVPLSQDQTPWRKDERERIERSGGRVLTVDQLEGKTKVTESDKTQDKKLGVDDFIDIAGDPPRVWKADDNLPGTSFTRSLGDSIAEECGVFAEPEFFSKRISEEDKILVLASDGVFEFMTNQEIIDMCKNSENAVIACDEIVHKAYNSWLEHENRTDDITIIVMYFRHNEN</sequence>
<dbReference type="PROSITE" id="PS51746">
    <property type="entry name" value="PPM_2"/>
    <property type="match status" value="1"/>
</dbReference>